<dbReference type="Proteomes" id="UP001283361">
    <property type="component" value="Unassembled WGS sequence"/>
</dbReference>
<evidence type="ECO:0000313" key="2">
    <source>
        <dbReference type="Proteomes" id="UP001283361"/>
    </source>
</evidence>
<dbReference type="AlphaFoldDB" id="A0AAE1CX89"/>
<protein>
    <submittedName>
        <fullName evidence="1">Uncharacterized protein</fullName>
    </submittedName>
</protein>
<evidence type="ECO:0000313" key="1">
    <source>
        <dbReference type="EMBL" id="KAK3742659.1"/>
    </source>
</evidence>
<gene>
    <name evidence="1" type="ORF">RRG08_025605</name>
</gene>
<keyword evidence="2" id="KW-1185">Reference proteome</keyword>
<comment type="caution">
    <text evidence="1">The sequence shown here is derived from an EMBL/GenBank/DDBJ whole genome shotgun (WGS) entry which is preliminary data.</text>
</comment>
<name>A0AAE1CX89_9GAST</name>
<proteinExistence type="predicted"/>
<dbReference type="EMBL" id="JAWDGP010006345">
    <property type="protein sequence ID" value="KAK3742659.1"/>
    <property type="molecule type" value="Genomic_DNA"/>
</dbReference>
<sequence>MSLNDTEPPLQVQEAIVPTRLLDWAVPGPCLYKCLEISHGFSTGRIQNRYAHDKVKGHIEEKHSRCRLIPVVTRDVLGRMSGLPGLSKRHAHNSRPIEDLPWINAQTPSIFKNLVPTV</sequence>
<reference evidence="1" key="1">
    <citation type="journal article" date="2023" name="G3 (Bethesda)">
        <title>A reference genome for the long-term kleptoplast-retaining sea slug Elysia crispata morphotype clarki.</title>
        <authorList>
            <person name="Eastman K.E."/>
            <person name="Pendleton A.L."/>
            <person name="Shaikh M.A."/>
            <person name="Suttiyut T."/>
            <person name="Ogas R."/>
            <person name="Tomko P."/>
            <person name="Gavelis G."/>
            <person name="Widhalm J.R."/>
            <person name="Wisecaver J.H."/>
        </authorList>
    </citation>
    <scope>NUCLEOTIDE SEQUENCE</scope>
    <source>
        <strain evidence="1">ECLA1</strain>
    </source>
</reference>
<organism evidence="1 2">
    <name type="scientific">Elysia crispata</name>
    <name type="common">lettuce slug</name>
    <dbReference type="NCBI Taxonomy" id="231223"/>
    <lineage>
        <taxon>Eukaryota</taxon>
        <taxon>Metazoa</taxon>
        <taxon>Spiralia</taxon>
        <taxon>Lophotrochozoa</taxon>
        <taxon>Mollusca</taxon>
        <taxon>Gastropoda</taxon>
        <taxon>Heterobranchia</taxon>
        <taxon>Euthyneura</taxon>
        <taxon>Panpulmonata</taxon>
        <taxon>Sacoglossa</taxon>
        <taxon>Placobranchoidea</taxon>
        <taxon>Plakobranchidae</taxon>
        <taxon>Elysia</taxon>
    </lineage>
</organism>
<accession>A0AAE1CX89</accession>